<dbReference type="VEuPathDB" id="TriTrypDB:ECC02_003955"/>
<dbReference type="VEuPathDB" id="TriTrypDB:Tc_MARK_2770"/>
<comment type="caution">
    <text evidence="1">The sequence shown here is derived from an EMBL/GenBank/DDBJ whole genome shotgun (WGS) entry which is preliminary data.</text>
</comment>
<dbReference type="VEuPathDB" id="TriTrypDB:TcCLB.511537.30"/>
<dbReference type="Gene3D" id="3.40.50.300">
    <property type="entry name" value="P-loop containing nucleotide triphosphate hydrolases"/>
    <property type="match status" value="1"/>
</dbReference>
<dbReference type="VEuPathDB" id="TriTrypDB:BCY84_01556"/>
<dbReference type="VEuPathDB" id="TriTrypDB:TcCL_ESM00954"/>
<dbReference type="VEuPathDB" id="TriTrypDB:TCSYLVIO_005290"/>
<dbReference type="InterPro" id="IPR027417">
    <property type="entry name" value="P-loop_NTPase"/>
</dbReference>
<dbReference type="OrthoDB" id="3176171at2759"/>
<accession>A0A2V2VPJ1</accession>
<dbReference type="VEuPathDB" id="TriTrypDB:TCDM_02648"/>
<evidence type="ECO:0000313" key="2">
    <source>
        <dbReference type="Proteomes" id="UP000246078"/>
    </source>
</evidence>
<dbReference type="VEuPathDB" id="TriTrypDB:C3747_234g28"/>
<dbReference type="Proteomes" id="UP000246078">
    <property type="component" value="Unassembled WGS sequence"/>
</dbReference>
<gene>
    <name evidence="1" type="ORF">C3747_234g28</name>
</gene>
<dbReference type="Gene3D" id="3.30.70.1390">
    <property type="entry name" value="ROC domain from the Parkinson's disease-associated leucine-rich repeat kinase 2"/>
    <property type="match status" value="1"/>
</dbReference>
<dbReference type="VEuPathDB" id="TriTrypDB:TcYC6_0050350"/>
<dbReference type="VEuPathDB" id="TriTrypDB:TcCLB.511021.30"/>
<organism evidence="1 2">
    <name type="scientific">Trypanosoma cruzi</name>
    <dbReference type="NCBI Taxonomy" id="5693"/>
    <lineage>
        <taxon>Eukaryota</taxon>
        <taxon>Discoba</taxon>
        <taxon>Euglenozoa</taxon>
        <taxon>Kinetoplastea</taxon>
        <taxon>Metakinetoplastina</taxon>
        <taxon>Trypanosomatida</taxon>
        <taxon>Trypanosomatidae</taxon>
        <taxon>Trypanosoma</taxon>
        <taxon>Schizotrypanum</taxon>
    </lineage>
</organism>
<dbReference type="VEuPathDB" id="TriTrypDB:TcG_00082"/>
<protein>
    <recommendedName>
        <fullName evidence="3">Roc domain-containing protein</fullName>
    </recommendedName>
</protein>
<sequence>MSFEGDAALHSFTEGGAELVFHDSQVDALITKNENCAVFPTLTPNEGESLCISQSVPLVDGGDLPLSEKIAVGRTAEQEGHNSEERRGPLISDAEEKAANPSCVPNKILFGLASVGKSVDPSSVNATIRREGPTAGGMRHCSTCPESSLCAQSAEDTAIMGSDENTTAALKPQDEQEMLQWLGVKRRGDLLSRYLVMGSVAATQQGHGVNDTCSFGSKEKHVDPQMRNLLLQEVQRTGSRGRFPNKQIFQRKLVLLGHQEVGKTSLRKCFESEPYFLKKLPDVKTTTGVEVCSQNICVGEDCIQLILSDFAGQEVHHSHTRFLTDRSIFLLVWKISSVEQDFQSSGISVKEEERLYKWIAEVYAKFPRAKMALVATHLDELRVQGQRSVERILLRVEKKVTSFMQRIAATDPTTGKIVTNEIVGNFAVSCKTREFIATGGLRRFSVRKLSALLQFFAEVAHRDCMEDTDFPAAAIPGRHLKLLEMLMNEKKRFPEKFFMPLRHFIYSAVQFGVASDEELLQIARLMHSWNIIYLSNPYCLSDNSPIMLRPLWLSRLAAALFSYAQVIRTPLHLRSVIGRLEYTVSVAEAADMHLMSKGFLRWPLVRVLFRAPLFDILGHEPDDLDYTVAVRFLISLSLLYPVLIPCDELALLEEETPIDIEAGQPIVREPKITRYFVPSLSPYFVPDSLRRLAPVLFKRGPKLRFVFNLLPDEAWWRFQFRLHSYQQVVVLQEPCGALLAGNKGDDDDDDDGDAFDEYRLLEADEEHNRWNDAMWLSGDCCRVFLYREGLQVIRVFSTETKPHAAESVLEDIERTISSLLEEYCGLQRTVQIECPEPNCNGWLMSSELLTGTKLKCQICKQMISTEDVVAFAAAECVEPRRSHCFSDTLLKEAGELLCFSLNSMGCMQFCEYLGLDHTILCGAISKDSCNTDGDEEVTPTEQNPDYMYALDKVVRAAMLRQLRERVEEEARRRRMLEPAPTALQVSF</sequence>
<dbReference type="Pfam" id="PF08477">
    <property type="entry name" value="Roc"/>
    <property type="match status" value="1"/>
</dbReference>
<name>A0A2V2VPJ1_TRYCR</name>
<dbReference type="AlphaFoldDB" id="A0A2V2VPJ1"/>
<reference evidence="1 2" key="1">
    <citation type="journal article" date="2018" name="Microb. Genom.">
        <title>Expanding an expanded genome: long-read sequencing of Trypanosoma cruzi.</title>
        <authorList>
            <person name="Berna L."/>
            <person name="Rodriguez M."/>
            <person name="Chiribao M.L."/>
            <person name="Parodi-Talice A."/>
            <person name="Pita S."/>
            <person name="Rijo G."/>
            <person name="Alvarez-Valin F."/>
            <person name="Robello C."/>
        </authorList>
    </citation>
    <scope>NUCLEOTIDE SEQUENCE [LARGE SCALE GENOMIC DNA]</scope>
    <source>
        <strain evidence="1 2">TCC</strain>
    </source>
</reference>
<dbReference type="VEuPathDB" id="TriTrypDB:C4B63_20g144"/>
<dbReference type="SUPFAM" id="SSF52540">
    <property type="entry name" value="P-loop containing nucleoside triphosphate hydrolases"/>
    <property type="match status" value="1"/>
</dbReference>
<dbReference type="VEuPathDB" id="TriTrypDB:TcBrA4_0036320"/>
<proteinExistence type="predicted"/>
<dbReference type="EMBL" id="PRFC01000234">
    <property type="protein sequence ID" value="PWU98230.1"/>
    <property type="molecule type" value="Genomic_DNA"/>
</dbReference>
<evidence type="ECO:0008006" key="3">
    <source>
        <dbReference type="Google" id="ProtNLM"/>
    </source>
</evidence>
<evidence type="ECO:0000313" key="1">
    <source>
        <dbReference type="EMBL" id="PWU98230.1"/>
    </source>
</evidence>